<keyword evidence="2" id="KW-1133">Transmembrane helix</keyword>
<evidence type="ECO:0000313" key="4">
    <source>
        <dbReference type="Proteomes" id="UP000028828"/>
    </source>
</evidence>
<feature type="transmembrane region" description="Helical" evidence="2">
    <location>
        <begin position="187"/>
        <end position="205"/>
    </location>
</feature>
<feature type="transmembrane region" description="Helical" evidence="2">
    <location>
        <begin position="399"/>
        <end position="423"/>
    </location>
</feature>
<feature type="compositionally biased region" description="Acidic residues" evidence="1">
    <location>
        <begin position="610"/>
        <end position="628"/>
    </location>
</feature>
<feature type="transmembrane region" description="Helical" evidence="2">
    <location>
        <begin position="264"/>
        <end position="283"/>
    </location>
</feature>
<organism evidence="3 4">
    <name type="scientific">Toxoplasma gondii p89</name>
    <dbReference type="NCBI Taxonomy" id="943119"/>
    <lineage>
        <taxon>Eukaryota</taxon>
        <taxon>Sar</taxon>
        <taxon>Alveolata</taxon>
        <taxon>Apicomplexa</taxon>
        <taxon>Conoidasida</taxon>
        <taxon>Coccidia</taxon>
        <taxon>Eucoccidiorida</taxon>
        <taxon>Eimeriorina</taxon>
        <taxon>Sarcocystidae</taxon>
        <taxon>Toxoplasma</taxon>
    </lineage>
</organism>
<evidence type="ECO:0000256" key="2">
    <source>
        <dbReference type="SAM" id="Phobius"/>
    </source>
</evidence>
<feature type="compositionally biased region" description="Polar residues" evidence="1">
    <location>
        <begin position="490"/>
        <end position="512"/>
    </location>
</feature>
<dbReference type="Proteomes" id="UP000028828">
    <property type="component" value="Unassembled WGS sequence"/>
</dbReference>
<dbReference type="AlphaFoldDB" id="A0A086JVE9"/>
<keyword evidence="2 3" id="KW-0812">Transmembrane</keyword>
<feature type="compositionally biased region" description="Basic and acidic residues" evidence="1">
    <location>
        <begin position="535"/>
        <end position="569"/>
    </location>
</feature>
<reference evidence="3 4" key="1">
    <citation type="submission" date="2014-03" db="EMBL/GenBank/DDBJ databases">
        <authorList>
            <person name="Sibley D."/>
            <person name="Venepally P."/>
            <person name="Karamycheva S."/>
            <person name="Hadjithomas M."/>
            <person name="Khan A."/>
            <person name="Brunk B."/>
            <person name="Roos D."/>
            <person name="Caler E."/>
            <person name="Lorenzi H."/>
        </authorList>
    </citation>
    <scope>NUCLEOTIDE SEQUENCE [LARGE SCALE GENOMIC DNA]</scope>
    <source>
        <strain evidence="4">p89</strain>
    </source>
</reference>
<comment type="caution">
    <text evidence="3">The sequence shown here is derived from an EMBL/GenBank/DDBJ whole genome shotgun (WGS) entry which is preliminary data.</text>
</comment>
<sequence>MAAAVSAPDSAGFASAYLDAPVAGEKLAKPGENESFYSQSEARSSRPSISASDRVSAGPQTLGNPLYSAAYLPGCRPEVVAAAGEAHSSEEAKTDRQNVSVTAFEMADKLATNIYELPHQLREGANVIQERTHSTALQIVHRFGVEALVLVAYSFLGIATMIGVTFAVHSKGYFKGIPHGFLSWNSFVAKSIVTGILYGVFSRFLRHSFSYWDKRIEAHYEAGSSPEVIDNMRQIFSFLLSLGGFEACTCLFIVQLFGSFSFCAFLFVVPVATLLRTVARALLLDYVRNEGVSLATLSALYTRQRLLGEAGEAAEPQTHADGHQSGFLTKAALCMLEGPLSFFGPCELYDEDRASLDVGASSLHSSLLAPNNEADSHSSSRVAGVATSLRQISFRVSQAACHTVDGFLTFELCAVLSLLMFQFSLARFFLQNALVFAVACVLASRAAELIDCFLPSWGACQVGRRTSRNFLEEEREADALEQGTRHACSAGTQENVKSGEGSLSFSPATTKTAGVDEEREASFSSYYQIPAGEGARAERAHGENDAHSRDRFFYRETDEADRDSAFDELRSEEDSEPRKAGRQQMVDEAETGVASSWLNMILAAAKPTGEEEGDEEEDGEEDGDAEED</sequence>
<feature type="transmembrane region" description="Helical" evidence="2">
    <location>
        <begin position="235"/>
        <end position="258"/>
    </location>
</feature>
<feature type="region of interest" description="Disordered" evidence="1">
    <location>
        <begin position="534"/>
        <end position="628"/>
    </location>
</feature>
<dbReference type="VEuPathDB" id="ToxoDB:TGP89_222400"/>
<accession>A0A086JVE9</accession>
<name>A0A086JVE9_TOXGO</name>
<protein>
    <submittedName>
        <fullName evidence="3">Putative transmembrane protein</fullName>
    </submittedName>
</protein>
<gene>
    <name evidence="3" type="ORF">TGP89_222400</name>
</gene>
<evidence type="ECO:0000256" key="1">
    <source>
        <dbReference type="SAM" id="MobiDB-lite"/>
    </source>
</evidence>
<feature type="region of interest" description="Disordered" evidence="1">
    <location>
        <begin position="28"/>
        <end position="58"/>
    </location>
</feature>
<proteinExistence type="predicted"/>
<feature type="region of interest" description="Disordered" evidence="1">
    <location>
        <begin position="481"/>
        <end position="520"/>
    </location>
</feature>
<feature type="transmembrane region" description="Helical" evidence="2">
    <location>
        <begin position="147"/>
        <end position="167"/>
    </location>
</feature>
<keyword evidence="2" id="KW-0472">Membrane</keyword>
<dbReference type="OrthoDB" id="330390at2759"/>
<feature type="compositionally biased region" description="Polar residues" evidence="1">
    <location>
        <begin position="35"/>
        <end position="58"/>
    </location>
</feature>
<evidence type="ECO:0000313" key="3">
    <source>
        <dbReference type="EMBL" id="KFG36117.1"/>
    </source>
</evidence>
<dbReference type="EMBL" id="AEYI02001549">
    <property type="protein sequence ID" value="KFG36117.1"/>
    <property type="molecule type" value="Genomic_DNA"/>
</dbReference>